<dbReference type="GeneID" id="100276222"/>
<dbReference type="EMBL" id="EU960745">
    <property type="protein sequence ID" value="ACG32863.1"/>
    <property type="molecule type" value="mRNA"/>
</dbReference>
<dbReference type="OrthoDB" id="696712at2759"/>
<accession>B6T6Y0</accession>
<reference evidence="1" key="1">
    <citation type="journal article" date="2009" name="Plant Mol. Biol.">
        <title>Insights into corn genes derived from large-scale cDNA sequencing.</title>
        <authorList>
            <person name="Alexandrov N.N."/>
            <person name="Brover V.V."/>
            <person name="Freidin S."/>
            <person name="Troukhan M.E."/>
            <person name="Tatarinova T.V."/>
            <person name="Zhang H."/>
            <person name="Swaller T.J."/>
            <person name="Lu Y.P."/>
            <person name="Bouck J."/>
            <person name="Flavell R.B."/>
            <person name="Feldmann K.A."/>
        </authorList>
    </citation>
    <scope>NUCLEOTIDE SEQUENCE</scope>
</reference>
<organism evidence="1">
    <name type="scientific">Zea mays</name>
    <name type="common">Maize</name>
    <dbReference type="NCBI Taxonomy" id="4577"/>
    <lineage>
        <taxon>Eukaryota</taxon>
        <taxon>Viridiplantae</taxon>
        <taxon>Streptophyta</taxon>
        <taxon>Embryophyta</taxon>
        <taxon>Tracheophyta</taxon>
        <taxon>Spermatophyta</taxon>
        <taxon>Magnoliopsida</taxon>
        <taxon>Liliopsida</taxon>
        <taxon>Poales</taxon>
        <taxon>Poaceae</taxon>
        <taxon>PACMAD clade</taxon>
        <taxon>Panicoideae</taxon>
        <taxon>Andropogonodae</taxon>
        <taxon>Andropogoneae</taxon>
        <taxon>Tripsacinae</taxon>
        <taxon>Zea</taxon>
    </lineage>
</organism>
<name>B6T6Y0_MAIZE</name>
<dbReference type="KEGG" id="zma:100276222"/>
<dbReference type="AlphaFoldDB" id="B6T6Y0"/>
<dbReference type="RefSeq" id="NP_001352891.1">
    <property type="nucleotide sequence ID" value="NM_001365962.1"/>
</dbReference>
<protein>
    <submittedName>
        <fullName evidence="1">Uncharacterized protein</fullName>
    </submittedName>
</protein>
<sequence>MAPGLKAAAKSTKPSEVPLTEYDKLRAENLMRNNQKLQRFDVTKLASILTILLQRAKVTLVKNLDLCMRSMKVKVLKMRKSISVQQDKETN</sequence>
<proteinExistence type="evidence at transcript level"/>
<evidence type="ECO:0000313" key="1">
    <source>
        <dbReference type="EMBL" id="ACG32863.1"/>
    </source>
</evidence>